<comment type="subcellular location">
    <subcellularLocation>
        <location evidence="1">Membrane</location>
        <topology evidence="1">Multi-pass membrane protein</topology>
    </subcellularLocation>
</comment>
<evidence type="ECO:0000313" key="13">
    <source>
        <dbReference type="EMBL" id="CAB4964694.1"/>
    </source>
</evidence>
<dbReference type="InterPro" id="IPR052730">
    <property type="entry name" value="Sugar_ABC_transporter"/>
</dbReference>
<protein>
    <submittedName>
        <fullName evidence="11">Unannotated protein</fullName>
    </submittedName>
</protein>
<dbReference type="PANTHER" id="PTHR43759:SF1">
    <property type="entry name" value="GLUCOSE IMPORT SYSTEM PERMEASE PROTEIN GLCT"/>
    <property type="match status" value="1"/>
</dbReference>
<dbReference type="EMBL" id="CAEZSW010000012">
    <property type="protein sequence ID" value="CAB4548264.1"/>
    <property type="molecule type" value="Genomic_DNA"/>
</dbReference>
<dbReference type="InterPro" id="IPR035906">
    <property type="entry name" value="MetI-like_sf"/>
</dbReference>
<dbReference type="SUPFAM" id="SSF161098">
    <property type="entry name" value="MetI-like"/>
    <property type="match status" value="1"/>
</dbReference>
<dbReference type="AlphaFoldDB" id="A0A6J6JXT4"/>
<dbReference type="Pfam" id="PF00528">
    <property type="entry name" value="BPD_transp_1"/>
    <property type="match status" value="1"/>
</dbReference>
<feature type="transmembrane region" description="Helical" evidence="5">
    <location>
        <begin position="156"/>
        <end position="183"/>
    </location>
</feature>
<evidence type="ECO:0000256" key="5">
    <source>
        <dbReference type="SAM" id="Phobius"/>
    </source>
</evidence>
<evidence type="ECO:0000256" key="2">
    <source>
        <dbReference type="ARBA" id="ARBA00022692"/>
    </source>
</evidence>
<evidence type="ECO:0000256" key="1">
    <source>
        <dbReference type="ARBA" id="ARBA00004141"/>
    </source>
</evidence>
<sequence length="295" mass="33254">MNKNHSNRLGWILLSPSLLILGIAGLAPFFYVIYVGTHSWNVFSKERGKVFVGIQNYRDLVFDSVFLGTLSRTLLFSFLVVTIELILGFVLALSLMKDFKAKTFFRTVYVLPVVVAPIAVGATWRLMMAQGHGPIPFFLNKFFGWEFNTGASTTQAWIAIILMDVWHWTPFVTLTLLAGLLAIPKEPVEAASVDGANRFQMYRYLILPMLLPVILITVFIRVMDSLRSMEDVYMLTNGGPGSSTTFVGLHIFRTVFSKQEYGYGSSMSLLVLYFTIVICWLLFNALTGKESKRKV</sequence>
<name>A0A6J6JXT4_9ZZZZ</name>
<accession>A0A6J6JXT4</accession>
<proteinExistence type="predicted"/>
<dbReference type="Gene3D" id="1.10.3720.10">
    <property type="entry name" value="MetI-like"/>
    <property type="match status" value="1"/>
</dbReference>
<dbReference type="EMBL" id="CAEZVA010000012">
    <property type="protein sequence ID" value="CAB4610638.1"/>
    <property type="molecule type" value="Genomic_DNA"/>
</dbReference>
<dbReference type="CDD" id="cd06261">
    <property type="entry name" value="TM_PBP2"/>
    <property type="match status" value="1"/>
</dbReference>
<evidence type="ECO:0000313" key="7">
    <source>
        <dbReference type="EMBL" id="CAB4548264.1"/>
    </source>
</evidence>
<evidence type="ECO:0000313" key="10">
    <source>
        <dbReference type="EMBL" id="CAB4627702.1"/>
    </source>
</evidence>
<dbReference type="EMBL" id="CAEZWC010000007">
    <property type="protein sequence ID" value="CAB4641832.1"/>
    <property type="molecule type" value="Genomic_DNA"/>
</dbReference>
<evidence type="ECO:0000313" key="11">
    <source>
        <dbReference type="EMBL" id="CAB4641832.1"/>
    </source>
</evidence>
<evidence type="ECO:0000256" key="4">
    <source>
        <dbReference type="ARBA" id="ARBA00023136"/>
    </source>
</evidence>
<feature type="domain" description="ABC transmembrane type-1" evidence="6">
    <location>
        <begin position="70"/>
        <end position="282"/>
    </location>
</feature>
<dbReference type="PROSITE" id="PS50928">
    <property type="entry name" value="ABC_TM1"/>
    <property type="match status" value="1"/>
</dbReference>
<keyword evidence="3 5" id="KW-1133">Transmembrane helix</keyword>
<feature type="transmembrane region" description="Helical" evidence="5">
    <location>
        <begin position="74"/>
        <end position="96"/>
    </location>
</feature>
<dbReference type="EMBL" id="CAEZTE010000007">
    <property type="protein sequence ID" value="CAB4556508.1"/>
    <property type="molecule type" value="Genomic_DNA"/>
</dbReference>
<feature type="transmembrane region" description="Helical" evidence="5">
    <location>
        <begin position="267"/>
        <end position="286"/>
    </location>
</feature>
<dbReference type="EMBL" id="CAEZYN010000057">
    <property type="protein sequence ID" value="CAB4724309.1"/>
    <property type="molecule type" value="Genomic_DNA"/>
</dbReference>
<dbReference type="EMBL" id="CAFBNV010000039">
    <property type="protein sequence ID" value="CAB4964694.1"/>
    <property type="molecule type" value="Genomic_DNA"/>
</dbReference>
<evidence type="ECO:0000313" key="12">
    <source>
        <dbReference type="EMBL" id="CAB4724309.1"/>
    </source>
</evidence>
<dbReference type="GO" id="GO:0016020">
    <property type="term" value="C:membrane"/>
    <property type="evidence" value="ECO:0007669"/>
    <property type="project" value="UniProtKB-SubCell"/>
</dbReference>
<evidence type="ECO:0000313" key="9">
    <source>
        <dbReference type="EMBL" id="CAB4610638.1"/>
    </source>
</evidence>
<feature type="transmembrane region" description="Helical" evidence="5">
    <location>
        <begin position="108"/>
        <end position="127"/>
    </location>
</feature>
<organism evidence="11">
    <name type="scientific">freshwater metagenome</name>
    <dbReference type="NCBI Taxonomy" id="449393"/>
    <lineage>
        <taxon>unclassified sequences</taxon>
        <taxon>metagenomes</taxon>
        <taxon>ecological metagenomes</taxon>
    </lineage>
</organism>
<feature type="transmembrane region" description="Helical" evidence="5">
    <location>
        <begin position="204"/>
        <end position="223"/>
    </location>
</feature>
<keyword evidence="2 5" id="KW-0812">Transmembrane</keyword>
<dbReference type="GO" id="GO:0055085">
    <property type="term" value="P:transmembrane transport"/>
    <property type="evidence" value="ECO:0007669"/>
    <property type="project" value="InterPro"/>
</dbReference>
<dbReference type="InterPro" id="IPR000515">
    <property type="entry name" value="MetI-like"/>
</dbReference>
<evidence type="ECO:0000256" key="3">
    <source>
        <dbReference type="ARBA" id="ARBA00022989"/>
    </source>
</evidence>
<dbReference type="PANTHER" id="PTHR43759">
    <property type="entry name" value="TREHALOSE TRANSPORT SYSTEM PERMEASE PROTEIN SUGA"/>
    <property type="match status" value="1"/>
</dbReference>
<dbReference type="EMBL" id="CAEZVR010000003">
    <property type="protein sequence ID" value="CAB4627702.1"/>
    <property type="molecule type" value="Genomic_DNA"/>
</dbReference>
<evidence type="ECO:0000259" key="6">
    <source>
        <dbReference type="PROSITE" id="PS50928"/>
    </source>
</evidence>
<feature type="transmembrane region" description="Helical" evidence="5">
    <location>
        <begin position="12"/>
        <end position="34"/>
    </location>
</feature>
<gene>
    <name evidence="7" type="ORF">UFOPK1508_00214</name>
    <name evidence="8" type="ORF">UFOPK1599_00246</name>
    <name evidence="9" type="ORF">UFOPK1894_00288</name>
    <name evidence="10" type="ORF">UFOPK2139_00044</name>
    <name evidence="11" type="ORF">UFOPK2179_00191</name>
    <name evidence="12" type="ORF">UFOPK2715_00673</name>
    <name evidence="13" type="ORF">UFOPK3883_00612</name>
</gene>
<reference evidence="11" key="1">
    <citation type="submission" date="2020-05" db="EMBL/GenBank/DDBJ databases">
        <authorList>
            <person name="Chiriac C."/>
            <person name="Salcher M."/>
            <person name="Ghai R."/>
            <person name="Kavagutti S V."/>
        </authorList>
    </citation>
    <scope>NUCLEOTIDE SEQUENCE</scope>
</reference>
<evidence type="ECO:0000313" key="8">
    <source>
        <dbReference type="EMBL" id="CAB4556508.1"/>
    </source>
</evidence>
<keyword evidence="4 5" id="KW-0472">Membrane</keyword>